<dbReference type="Proteomes" id="UP000245956">
    <property type="component" value="Unassembled WGS sequence"/>
</dbReference>
<accession>A0A2U3DV07</accession>
<reference evidence="1 2" key="1">
    <citation type="journal article" date="2016" name="Front. Microbiol.">
        <title>Genome and transcriptome sequences reveal the specific parasitism of the nematophagous Purpureocillium lilacinum 36-1.</title>
        <authorList>
            <person name="Xie J."/>
            <person name="Li S."/>
            <person name="Mo C."/>
            <person name="Xiao X."/>
            <person name="Peng D."/>
            <person name="Wang G."/>
            <person name="Xiao Y."/>
        </authorList>
    </citation>
    <scope>NUCLEOTIDE SEQUENCE [LARGE SCALE GENOMIC DNA]</scope>
    <source>
        <strain evidence="1 2">36-1</strain>
    </source>
</reference>
<gene>
    <name evidence="1" type="ORF">PCL_05304</name>
</gene>
<dbReference type="EMBL" id="LCWV01000027">
    <property type="protein sequence ID" value="PWI66086.1"/>
    <property type="molecule type" value="Genomic_DNA"/>
</dbReference>
<comment type="caution">
    <text evidence="1">The sequence shown here is derived from an EMBL/GenBank/DDBJ whole genome shotgun (WGS) entry which is preliminary data.</text>
</comment>
<organism evidence="1 2">
    <name type="scientific">Purpureocillium lilacinum</name>
    <name type="common">Paecilomyces lilacinus</name>
    <dbReference type="NCBI Taxonomy" id="33203"/>
    <lineage>
        <taxon>Eukaryota</taxon>
        <taxon>Fungi</taxon>
        <taxon>Dikarya</taxon>
        <taxon>Ascomycota</taxon>
        <taxon>Pezizomycotina</taxon>
        <taxon>Sordariomycetes</taxon>
        <taxon>Hypocreomycetidae</taxon>
        <taxon>Hypocreales</taxon>
        <taxon>Ophiocordycipitaceae</taxon>
        <taxon>Purpureocillium</taxon>
    </lineage>
</organism>
<sequence>MASERLNYAPGVLESTSWHPLSLVPRALTALRTSSSLILRTSQDYLLAHLFRYQGTNQGTETTYDSRIAHLPIATTGGSVANFDRHQAIFLGEIGCDDSETFATASAQATPAGKPCTIRQFACSGWCKESNLKCVQELREHISNLGKAAASSSRDVLFRGEQECGGCSRSPAWDDIELPSQWFGGSETERVPMTNLSELLSIPATGGFALVDTWRKSPVSRLEGTKSHATNSVAWRLDTVEVHCFDGQAWTEQSCLHESGTFRCQGPLPILGCPQDDLACQMFAIGALRNARVLSVVMCSVELYQAAAKLLEMRDTTMTTGLDTKLGKLRTSRTCAKFAKLPTNGPLPPKLSGYATSPTHGYERMCRRERATGAMRNTSVFAMSLGYDRGVYGGSVAGIWALMDSAFMFDYSAARSNRDLGSKIIDAFATVRGLDTGNPELNAHLLDVATVMACNFTALRGKAELEDARHLHSQPCVAIWDDLAAMARYRIADAVFCHVWYDSPGDEASLVMAGLGCAVHDLIDVGPDVACGEISNIIPSLTRGDLSIAALRSVYVGMVAAMEWYAAYDPFNTAALAILMTHWWQLDNLRHRTVALMSRVSTSPDYAVSPEKLTSAPSFDTFTHTNHLKYDEGQAVIDDQREELDHLEALGFEDIQGLIKTLIRPVLDYADARDTHLPLEITYCTEVLEACLSRRHSEKVKVLWRLALIMWKCGAIWATVLASTQYAHQGYTNCDRGREDLDESTWAQG</sequence>
<evidence type="ECO:0000313" key="1">
    <source>
        <dbReference type="EMBL" id="PWI66086.1"/>
    </source>
</evidence>
<proteinExistence type="predicted"/>
<protein>
    <submittedName>
        <fullName evidence="1">Uncharacterized protein</fullName>
    </submittedName>
</protein>
<dbReference type="AlphaFoldDB" id="A0A2U3DV07"/>
<name>A0A2U3DV07_PURLI</name>
<evidence type="ECO:0000313" key="2">
    <source>
        <dbReference type="Proteomes" id="UP000245956"/>
    </source>
</evidence>